<reference evidence="1" key="1">
    <citation type="submission" date="2023-03" db="EMBL/GenBank/DDBJ databases">
        <title>Massive genome expansion in bonnet fungi (Mycena s.s.) driven by repeated elements and novel gene families across ecological guilds.</title>
        <authorList>
            <consortium name="Lawrence Berkeley National Laboratory"/>
            <person name="Harder C.B."/>
            <person name="Miyauchi S."/>
            <person name="Viragh M."/>
            <person name="Kuo A."/>
            <person name="Thoen E."/>
            <person name="Andreopoulos B."/>
            <person name="Lu D."/>
            <person name="Skrede I."/>
            <person name="Drula E."/>
            <person name="Henrissat B."/>
            <person name="Morin E."/>
            <person name="Kohler A."/>
            <person name="Barry K."/>
            <person name="LaButti K."/>
            <person name="Morin E."/>
            <person name="Salamov A."/>
            <person name="Lipzen A."/>
            <person name="Mereny Z."/>
            <person name="Hegedus B."/>
            <person name="Baldrian P."/>
            <person name="Stursova M."/>
            <person name="Weitz H."/>
            <person name="Taylor A."/>
            <person name="Grigoriev I.V."/>
            <person name="Nagy L.G."/>
            <person name="Martin F."/>
            <person name="Kauserud H."/>
        </authorList>
    </citation>
    <scope>NUCLEOTIDE SEQUENCE</scope>
    <source>
        <strain evidence="1">CBHHK002</strain>
    </source>
</reference>
<dbReference type="Gene3D" id="3.80.10.10">
    <property type="entry name" value="Ribonuclease Inhibitor"/>
    <property type="match status" value="1"/>
</dbReference>
<accession>A0AAD6YYX6</accession>
<dbReference type="InterPro" id="IPR032675">
    <property type="entry name" value="LRR_dom_sf"/>
</dbReference>
<protein>
    <recommendedName>
        <fullName evidence="3">F-box domain-containing protein</fullName>
    </recommendedName>
</protein>
<evidence type="ECO:0008006" key="3">
    <source>
        <dbReference type="Google" id="ProtNLM"/>
    </source>
</evidence>
<evidence type="ECO:0000313" key="1">
    <source>
        <dbReference type="EMBL" id="KAJ7302063.1"/>
    </source>
</evidence>
<dbReference type="Proteomes" id="UP001218218">
    <property type="component" value="Unassembled WGS sequence"/>
</dbReference>
<keyword evidence="2" id="KW-1185">Reference proteome</keyword>
<evidence type="ECO:0000313" key="2">
    <source>
        <dbReference type="Proteomes" id="UP001218218"/>
    </source>
</evidence>
<organism evidence="1 2">
    <name type="scientific">Mycena albidolilacea</name>
    <dbReference type="NCBI Taxonomy" id="1033008"/>
    <lineage>
        <taxon>Eukaryota</taxon>
        <taxon>Fungi</taxon>
        <taxon>Dikarya</taxon>
        <taxon>Basidiomycota</taxon>
        <taxon>Agaricomycotina</taxon>
        <taxon>Agaricomycetes</taxon>
        <taxon>Agaricomycetidae</taxon>
        <taxon>Agaricales</taxon>
        <taxon>Marasmiineae</taxon>
        <taxon>Mycenaceae</taxon>
        <taxon>Mycena</taxon>
    </lineage>
</organism>
<dbReference type="SUPFAM" id="SSF52047">
    <property type="entry name" value="RNI-like"/>
    <property type="match status" value="1"/>
</dbReference>
<comment type="caution">
    <text evidence="1">The sequence shown here is derived from an EMBL/GenBank/DDBJ whole genome shotgun (WGS) entry which is preliminary data.</text>
</comment>
<name>A0AAD6YYX6_9AGAR</name>
<dbReference type="EMBL" id="JARIHO010000121">
    <property type="protein sequence ID" value="KAJ7302063.1"/>
    <property type="molecule type" value="Genomic_DNA"/>
</dbReference>
<sequence>MSAQELRLRVRIAAISFEIDLQKRLLQKLEHDRSLVLGQLNAVFDPISRLPLEISSEIFLRCHDATAPQNPRSLDPSPNPFPVARVRLVTMLFLNVCNTWTSIALATPALWLAIRIIFPCADGLKQLLPIWFRQIWDDAFDNEYPRETNTIHLFGGTTPGPLPLLETLTIGDSMHSIGFSFLPIFQLLRLAPNLVECTIARCVDSFGEGHPSSEERVLDGLKLPALEVLRIRASDDCLVRFLKRSAPPLRELIVHSMDPNGNPDRLPEYLHFSPSLQRLEMVWPEPYRVVSLFAALADSPSLLPNLRSLTIDNRRRSDGYWEPLLRALAIYGGLNAHLFGRNKLR</sequence>
<dbReference type="AlphaFoldDB" id="A0AAD6YYX6"/>
<gene>
    <name evidence="1" type="ORF">DFH08DRAFT_1089967</name>
</gene>
<proteinExistence type="predicted"/>